<dbReference type="Gene3D" id="3.30.1330.30">
    <property type="match status" value="1"/>
</dbReference>
<dbReference type="Proteomes" id="UP000032431">
    <property type="component" value="Chromosome I"/>
</dbReference>
<evidence type="ECO:0000313" key="2">
    <source>
        <dbReference type="EMBL" id="CDZ25155.1"/>
    </source>
</evidence>
<dbReference type="Pfam" id="PF01248">
    <property type="entry name" value="Ribosomal_L7Ae"/>
    <property type="match status" value="1"/>
</dbReference>
<keyword evidence="3" id="KW-1185">Reference proteome</keyword>
<feature type="domain" description="Ribosomal protein eL8/eL30/eS12/Gadd45" evidence="1">
    <location>
        <begin position="12"/>
        <end position="96"/>
    </location>
</feature>
<dbReference type="SUPFAM" id="SSF55315">
    <property type="entry name" value="L30e-like"/>
    <property type="match status" value="1"/>
</dbReference>
<organism evidence="2 3">
    <name type="scientific">[Clostridium] cellulosi</name>
    <dbReference type="NCBI Taxonomy" id="29343"/>
    <lineage>
        <taxon>Bacteria</taxon>
        <taxon>Bacillati</taxon>
        <taxon>Bacillota</taxon>
        <taxon>Clostridia</taxon>
        <taxon>Eubacteriales</taxon>
        <taxon>Oscillospiraceae</taxon>
        <taxon>Oscillospiraceae incertae sedis</taxon>
    </lineage>
</organism>
<gene>
    <name evidence="2" type="ORF">CCDG5_2075</name>
</gene>
<name>A0A078KVD4_9FIRM</name>
<dbReference type="InterPro" id="IPR029064">
    <property type="entry name" value="Ribosomal_eL30-like_sf"/>
</dbReference>
<accession>A0A078KVD4</accession>
<dbReference type="PATRIC" id="fig|29343.3.peg.2189"/>
<dbReference type="EMBL" id="LM995447">
    <property type="protein sequence ID" value="CDZ25155.1"/>
    <property type="molecule type" value="Genomic_DNA"/>
</dbReference>
<dbReference type="STRING" id="29343.CCDG5_2075"/>
<reference evidence="3" key="1">
    <citation type="submission" date="2014-07" db="EMBL/GenBank/DDBJ databases">
        <authorList>
            <person name="Wibberg D."/>
        </authorList>
    </citation>
    <scope>NUCLEOTIDE SEQUENCE [LARGE SCALE GENOMIC DNA]</scope>
    <source>
        <strain evidence="3">DG5</strain>
    </source>
</reference>
<dbReference type="HOGENOM" id="CLU_157804_0_0_9"/>
<proteinExistence type="predicted"/>
<dbReference type="InterPro" id="IPR004038">
    <property type="entry name" value="Ribosomal_eL8/eL30/eS12/Gad45"/>
</dbReference>
<evidence type="ECO:0000259" key="1">
    <source>
        <dbReference type="Pfam" id="PF01248"/>
    </source>
</evidence>
<protein>
    <recommendedName>
        <fullName evidence="1">Ribosomal protein eL8/eL30/eS12/Gadd45 domain-containing protein</fullName>
    </recommendedName>
</protein>
<dbReference type="AlphaFoldDB" id="A0A078KVD4"/>
<dbReference type="KEGG" id="ccel:CCDG5_2075"/>
<evidence type="ECO:0000313" key="3">
    <source>
        <dbReference type="Proteomes" id="UP000032431"/>
    </source>
</evidence>
<sequence>MNNDRKNDTTEKILGLIGIARRAGKVTFGFDAVMQDVFKGRAKGVFLSDDASERTSKKIHDACDEYKTRITELMVSKSKLGAAIGRSDTAVIAVLDKSIADRIAEIAGQNGNTA</sequence>